<dbReference type="InterPro" id="IPR021109">
    <property type="entry name" value="Peptidase_aspartic_dom_sf"/>
</dbReference>
<keyword evidence="1" id="KW-0378">Hydrolase</keyword>
<gene>
    <name evidence="3" type="ORF">ElyMa_000028600</name>
</gene>
<evidence type="ECO:0000313" key="3">
    <source>
        <dbReference type="EMBL" id="GFR58397.1"/>
    </source>
</evidence>
<sequence length="268" mass="30147">MLSLLGEHRLCLLLRELFLRQLPEHVRTPLEISDTPDYRRLAQEADKLFLAAKQPTSRLYTPVNAAQCSEVEQHIDAVYCNTGRRFLVDTGAQVSVVPATWFERRSSQSGSPLQAANGTSIPKYGSRNVPLCFNHRTYQSRLVIAHVKRPLLGADFFRRHNLLRGQRLIEADTYLSSPCSISRVATTALALIEQESNTFRKVLQDFPALLQPTFSSTAVKHGVQHHVPTTGPPVHSRARRLAPDKLAVAKKEFMKMEQMGIIRKSNSP</sequence>
<dbReference type="Proteomes" id="UP000762676">
    <property type="component" value="Unassembled WGS sequence"/>
</dbReference>
<dbReference type="Gene3D" id="2.40.70.10">
    <property type="entry name" value="Acid Proteases"/>
    <property type="match status" value="1"/>
</dbReference>
<accession>A0AAV4ECI8</accession>
<comment type="caution">
    <text evidence="3">The sequence shown here is derived from an EMBL/GenBank/DDBJ whole genome shotgun (WGS) entry which is preliminary data.</text>
</comment>
<dbReference type="Gene3D" id="3.10.10.10">
    <property type="entry name" value="HIV Type 1 Reverse Transcriptase, subunit A, domain 1"/>
    <property type="match status" value="1"/>
</dbReference>
<dbReference type="SUPFAM" id="SSF50630">
    <property type="entry name" value="Acid proteases"/>
    <property type="match status" value="1"/>
</dbReference>
<dbReference type="InterPro" id="IPR001969">
    <property type="entry name" value="Aspartic_peptidase_AS"/>
</dbReference>
<dbReference type="PROSITE" id="PS00141">
    <property type="entry name" value="ASP_PROTEASE"/>
    <property type="match status" value="1"/>
</dbReference>
<dbReference type="InterPro" id="IPR043502">
    <property type="entry name" value="DNA/RNA_pol_sf"/>
</dbReference>
<organism evidence="3 4">
    <name type="scientific">Elysia marginata</name>
    <dbReference type="NCBI Taxonomy" id="1093978"/>
    <lineage>
        <taxon>Eukaryota</taxon>
        <taxon>Metazoa</taxon>
        <taxon>Spiralia</taxon>
        <taxon>Lophotrochozoa</taxon>
        <taxon>Mollusca</taxon>
        <taxon>Gastropoda</taxon>
        <taxon>Heterobranchia</taxon>
        <taxon>Euthyneura</taxon>
        <taxon>Panpulmonata</taxon>
        <taxon>Sacoglossa</taxon>
        <taxon>Placobranchoidea</taxon>
        <taxon>Plakobranchidae</taxon>
        <taxon>Elysia</taxon>
    </lineage>
</organism>
<dbReference type="SUPFAM" id="SSF56672">
    <property type="entry name" value="DNA/RNA polymerases"/>
    <property type="match status" value="1"/>
</dbReference>
<protein>
    <submittedName>
        <fullName evidence="3">Retrovirus-related Pol polyprotein</fullName>
    </submittedName>
</protein>
<dbReference type="AlphaFoldDB" id="A0AAV4ECI8"/>
<keyword evidence="4" id="KW-1185">Reference proteome</keyword>
<evidence type="ECO:0000259" key="2">
    <source>
        <dbReference type="PROSITE" id="PS50175"/>
    </source>
</evidence>
<evidence type="ECO:0000256" key="1">
    <source>
        <dbReference type="ARBA" id="ARBA00022801"/>
    </source>
</evidence>
<proteinExistence type="predicted"/>
<dbReference type="EMBL" id="BMAT01000043">
    <property type="protein sequence ID" value="GFR58397.1"/>
    <property type="molecule type" value="Genomic_DNA"/>
</dbReference>
<reference evidence="3 4" key="1">
    <citation type="journal article" date="2021" name="Elife">
        <title>Chloroplast acquisition without the gene transfer in kleptoplastic sea slugs, Plakobranchus ocellatus.</title>
        <authorList>
            <person name="Maeda T."/>
            <person name="Takahashi S."/>
            <person name="Yoshida T."/>
            <person name="Shimamura S."/>
            <person name="Takaki Y."/>
            <person name="Nagai Y."/>
            <person name="Toyoda A."/>
            <person name="Suzuki Y."/>
            <person name="Arimoto A."/>
            <person name="Ishii H."/>
            <person name="Satoh N."/>
            <person name="Nishiyama T."/>
            <person name="Hasebe M."/>
            <person name="Maruyama T."/>
            <person name="Minagawa J."/>
            <person name="Obokata J."/>
            <person name="Shigenobu S."/>
        </authorList>
    </citation>
    <scope>NUCLEOTIDE SEQUENCE [LARGE SCALE GENOMIC DNA]</scope>
</reference>
<feature type="domain" description="Peptidase A2" evidence="2">
    <location>
        <begin position="84"/>
        <end position="156"/>
    </location>
</feature>
<dbReference type="InterPro" id="IPR001995">
    <property type="entry name" value="Peptidase_A2_cat"/>
</dbReference>
<dbReference type="GO" id="GO:0004190">
    <property type="term" value="F:aspartic-type endopeptidase activity"/>
    <property type="evidence" value="ECO:0007669"/>
    <property type="project" value="InterPro"/>
</dbReference>
<dbReference type="GO" id="GO:0006508">
    <property type="term" value="P:proteolysis"/>
    <property type="evidence" value="ECO:0007669"/>
    <property type="project" value="InterPro"/>
</dbReference>
<dbReference type="PROSITE" id="PS50175">
    <property type="entry name" value="ASP_PROT_RETROV"/>
    <property type="match status" value="1"/>
</dbReference>
<name>A0AAV4ECI8_9GAST</name>
<evidence type="ECO:0000313" key="4">
    <source>
        <dbReference type="Proteomes" id="UP000762676"/>
    </source>
</evidence>